<dbReference type="InterPro" id="IPR008807">
    <property type="entry name" value="ROS_MUCR"/>
</dbReference>
<evidence type="ECO:0000313" key="3">
    <source>
        <dbReference type="EMBL" id="CRH06004.1"/>
    </source>
</evidence>
<gene>
    <name evidence="3" type="ORF">MAGMO_1828</name>
</gene>
<name>A0A1S7LIN7_MAGMO</name>
<feature type="domain" description="Treble clef zinc finger" evidence="2">
    <location>
        <begin position="227"/>
        <end position="279"/>
    </location>
</feature>
<reference evidence="3" key="1">
    <citation type="submission" date="2015-04" db="EMBL/GenBank/DDBJ databases">
        <authorList>
            <person name="Syromyatnikov M.Y."/>
            <person name="Popov V.N."/>
        </authorList>
    </citation>
    <scope>NUCLEOTIDE SEQUENCE</scope>
    <source>
        <strain evidence="3">MO-1</strain>
    </source>
</reference>
<evidence type="ECO:0000256" key="1">
    <source>
        <dbReference type="ARBA" id="ARBA00007031"/>
    </source>
</evidence>
<dbReference type="InterPro" id="IPR041920">
    <property type="entry name" value="ROS/MUCR_sf"/>
</dbReference>
<dbReference type="GO" id="GO:0003677">
    <property type="term" value="F:DNA binding"/>
    <property type="evidence" value="ECO:0007669"/>
    <property type="project" value="InterPro"/>
</dbReference>
<comment type="similarity">
    <text evidence="1">Belongs to the ros/MucR family.</text>
</comment>
<dbReference type="InterPro" id="IPR025487">
    <property type="entry name" value="DUF4379"/>
</dbReference>
<dbReference type="PANTHER" id="PTHR37317">
    <property type="entry name" value="BLR8090 PROTEIN"/>
    <property type="match status" value="1"/>
</dbReference>
<feature type="domain" description="Treble clef zinc finger" evidence="2">
    <location>
        <begin position="159"/>
        <end position="211"/>
    </location>
</feature>
<dbReference type="EMBL" id="LO017727">
    <property type="protein sequence ID" value="CRH06004.1"/>
    <property type="molecule type" value="Genomic_DNA"/>
</dbReference>
<dbReference type="Pfam" id="PF05443">
    <property type="entry name" value="ROS_MUCR"/>
    <property type="match status" value="1"/>
</dbReference>
<sequence>MGSTKLTDLNRLSNTHPHLVKEWHPTKNGLLTPDDVSYGMPKRVWWQCPHGHEWKREIRLRSFGSACPYCTGLLAGTGSSLADKLPEVAKLWDTKKNRPLTPHDVLPGSTRRVWWRCKHGHSWEAVIRELKKRPFCPFCKGFRPTRKNSFGGCYPEKVELWNHDKNGNLTPYDLLPSSNRKVWWRCKQGHEWESSPNGLGGKKYDCPYCTGFWIPWEKSIACHYPELIKFWHPTKNGKRTPEDTTYKSQKRHWWQCPNKHEWNSSLKRMLHVQCCPICNVVFGHVDSNFIRRKNSIIFKPEPGPEQPEKKTVIQPPSLHTCLICGMQFPSLRWHLMATHHISEDEYRKMHDLPDNYPLSAFQKSP</sequence>
<feature type="domain" description="Treble clef zinc finger" evidence="2">
    <location>
        <begin position="19"/>
        <end position="72"/>
    </location>
</feature>
<dbReference type="GO" id="GO:0008270">
    <property type="term" value="F:zinc ion binding"/>
    <property type="evidence" value="ECO:0007669"/>
    <property type="project" value="InterPro"/>
</dbReference>
<evidence type="ECO:0000259" key="2">
    <source>
        <dbReference type="Pfam" id="PF14311"/>
    </source>
</evidence>
<proteinExistence type="inferred from homology"/>
<dbReference type="PANTHER" id="PTHR37317:SF1">
    <property type="entry name" value="ZINC-RIBBON DOMAIN-CONTAINING PROTEIN-RELATED"/>
    <property type="match status" value="1"/>
</dbReference>
<protein>
    <recommendedName>
        <fullName evidence="2">Treble clef zinc finger domain-containing protein</fullName>
    </recommendedName>
</protein>
<dbReference type="AlphaFoldDB" id="A0A1S7LIN7"/>
<feature type="domain" description="Treble clef zinc finger" evidence="2">
    <location>
        <begin position="89"/>
        <end position="141"/>
    </location>
</feature>
<accession>A0A1S7LIN7</accession>
<dbReference type="Pfam" id="PF14311">
    <property type="entry name" value="DUF4379"/>
    <property type="match status" value="4"/>
</dbReference>
<organism evidence="3">
    <name type="scientific">Magnetococcus massalia (strain MO-1)</name>
    <dbReference type="NCBI Taxonomy" id="451514"/>
    <lineage>
        <taxon>Bacteria</taxon>
        <taxon>Pseudomonadati</taxon>
        <taxon>Pseudomonadota</taxon>
        <taxon>Magnetococcia</taxon>
        <taxon>Magnetococcales</taxon>
        <taxon>Magnetococcaceae</taxon>
        <taxon>Magnetococcus</taxon>
    </lineage>
</organism>
<dbReference type="Gene3D" id="1.10.10.1550">
    <property type="entry name" value="ROS/MUCR transcriptional regulator protein"/>
    <property type="match status" value="1"/>
</dbReference>
<dbReference type="GO" id="GO:0006355">
    <property type="term" value="P:regulation of DNA-templated transcription"/>
    <property type="evidence" value="ECO:0007669"/>
    <property type="project" value="InterPro"/>
</dbReference>